<dbReference type="AlphaFoldDB" id="A0A562MQX8"/>
<protein>
    <submittedName>
        <fullName evidence="1">Uncharacterized protein</fullName>
    </submittedName>
</protein>
<accession>A0A562MQX8</accession>
<dbReference type="EMBL" id="VLKT01000067">
    <property type="protein sequence ID" value="TWI22269.1"/>
    <property type="molecule type" value="Genomic_DNA"/>
</dbReference>
<evidence type="ECO:0000313" key="1">
    <source>
        <dbReference type="EMBL" id="TWI22269.1"/>
    </source>
</evidence>
<organism evidence="1 2">
    <name type="scientific">Mesorhizobium tianshanense</name>
    <dbReference type="NCBI Taxonomy" id="39844"/>
    <lineage>
        <taxon>Bacteria</taxon>
        <taxon>Pseudomonadati</taxon>
        <taxon>Pseudomonadota</taxon>
        <taxon>Alphaproteobacteria</taxon>
        <taxon>Hyphomicrobiales</taxon>
        <taxon>Phyllobacteriaceae</taxon>
        <taxon>Mesorhizobium</taxon>
    </lineage>
</organism>
<reference evidence="1 2" key="1">
    <citation type="journal article" date="2015" name="Stand. Genomic Sci.">
        <title>Genomic Encyclopedia of Bacterial and Archaeal Type Strains, Phase III: the genomes of soil and plant-associated and newly described type strains.</title>
        <authorList>
            <person name="Whitman W.B."/>
            <person name="Woyke T."/>
            <person name="Klenk H.P."/>
            <person name="Zhou Y."/>
            <person name="Lilburn T.G."/>
            <person name="Beck B.J."/>
            <person name="De Vos P."/>
            <person name="Vandamme P."/>
            <person name="Eisen J.A."/>
            <person name="Garrity G."/>
            <person name="Hugenholtz P."/>
            <person name="Kyrpides N.C."/>
        </authorList>
    </citation>
    <scope>NUCLEOTIDE SEQUENCE [LARGE SCALE GENOMIC DNA]</scope>
    <source>
        <strain evidence="1 2">CGMCC 1.2546</strain>
    </source>
</reference>
<proteinExistence type="predicted"/>
<dbReference type="Proteomes" id="UP000317122">
    <property type="component" value="Unassembled WGS sequence"/>
</dbReference>
<keyword evidence="2" id="KW-1185">Reference proteome</keyword>
<gene>
    <name evidence="1" type="ORF">IQ26_06702</name>
</gene>
<evidence type="ECO:0000313" key="2">
    <source>
        <dbReference type="Proteomes" id="UP000317122"/>
    </source>
</evidence>
<name>A0A562MQX8_9HYPH</name>
<sequence length="40" mass="4571">MDHIRFVGLDIHKHWRFAMRLARAAMAFIANSRASTIGAM</sequence>
<comment type="caution">
    <text evidence="1">The sequence shown here is derived from an EMBL/GenBank/DDBJ whole genome shotgun (WGS) entry which is preliminary data.</text>
</comment>